<evidence type="ECO:0000256" key="1">
    <source>
        <dbReference type="ARBA" id="ARBA00000085"/>
    </source>
</evidence>
<comment type="catalytic activity">
    <reaction evidence="1">
        <text>ATP + protein L-histidine = ADP + protein N-phospho-L-histidine.</text>
        <dbReference type="EC" id="2.7.13.3"/>
    </reaction>
</comment>
<dbReference type="Pfam" id="PF00512">
    <property type="entry name" value="HisKA"/>
    <property type="match status" value="1"/>
</dbReference>
<dbReference type="InterPro" id="IPR035965">
    <property type="entry name" value="PAS-like_dom_sf"/>
</dbReference>
<dbReference type="InterPro" id="IPR004358">
    <property type="entry name" value="Sig_transdc_His_kin-like_C"/>
</dbReference>
<dbReference type="SUPFAM" id="SSF47384">
    <property type="entry name" value="Homodimeric domain of signal transducing histidine kinase"/>
    <property type="match status" value="1"/>
</dbReference>
<evidence type="ECO:0000256" key="2">
    <source>
        <dbReference type="ARBA" id="ARBA00012438"/>
    </source>
</evidence>
<dbReference type="PROSITE" id="PS50109">
    <property type="entry name" value="HIS_KIN"/>
    <property type="match status" value="1"/>
</dbReference>
<dbReference type="PANTHER" id="PTHR43304">
    <property type="entry name" value="PHYTOCHROME-LIKE PROTEIN CPH1"/>
    <property type="match status" value="1"/>
</dbReference>
<comment type="caution">
    <text evidence="7">The sequence shown here is derived from an EMBL/GenBank/DDBJ whole genome shotgun (WGS) entry which is preliminary data.</text>
</comment>
<dbReference type="SMART" id="SM00388">
    <property type="entry name" value="HisKA"/>
    <property type="match status" value="1"/>
</dbReference>
<dbReference type="CDD" id="cd00130">
    <property type="entry name" value="PAS"/>
    <property type="match status" value="1"/>
</dbReference>
<evidence type="ECO:0000313" key="8">
    <source>
        <dbReference type="Proteomes" id="UP000664628"/>
    </source>
</evidence>
<dbReference type="RefSeq" id="WP_207328238.1">
    <property type="nucleotide sequence ID" value="NZ_JAFMYW010000002.1"/>
</dbReference>
<evidence type="ECO:0000313" key="7">
    <source>
        <dbReference type="EMBL" id="MBO0948251.1"/>
    </source>
</evidence>
<dbReference type="SUPFAM" id="SSF55874">
    <property type="entry name" value="ATPase domain of HSP90 chaperone/DNA topoisomerase II/histidine kinase"/>
    <property type="match status" value="1"/>
</dbReference>
<dbReference type="Gene3D" id="3.30.450.20">
    <property type="entry name" value="PAS domain"/>
    <property type="match status" value="2"/>
</dbReference>
<dbReference type="InterPro" id="IPR005467">
    <property type="entry name" value="His_kinase_dom"/>
</dbReference>
<dbReference type="InterPro" id="IPR003661">
    <property type="entry name" value="HisK_dim/P_dom"/>
</dbReference>
<name>A0ABS3JE34_9BACT</name>
<dbReference type="Pfam" id="PF13426">
    <property type="entry name" value="PAS_9"/>
    <property type="match status" value="1"/>
</dbReference>
<gene>
    <name evidence="7" type="ORF">J2I46_06645</name>
</gene>
<dbReference type="SUPFAM" id="SSF55785">
    <property type="entry name" value="PYP-like sensor domain (PAS domain)"/>
    <property type="match status" value="2"/>
</dbReference>
<dbReference type="SMART" id="SM00091">
    <property type="entry name" value="PAS"/>
    <property type="match status" value="2"/>
</dbReference>
<keyword evidence="3" id="KW-0597">Phosphoprotein</keyword>
<evidence type="ECO:0000256" key="3">
    <source>
        <dbReference type="ARBA" id="ARBA00022553"/>
    </source>
</evidence>
<dbReference type="InterPro" id="IPR000014">
    <property type="entry name" value="PAS"/>
</dbReference>
<dbReference type="Pfam" id="PF02518">
    <property type="entry name" value="HATPase_c"/>
    <property type="match status" value="1"/>
</dbReference>
<evidence type="ECO:0000256" key="4">
    <source>
        <dbReference type="ARBA" id="ARBA00022679"/>
    </source>
</evidence>
<dbReference type="InterPro" id="IPR036890">
    <property type="entry name" value="HATPase_C_sf"/>
</dbReference>
<dbReference type="InterPro" id="IPR003594">
    <property type="entry name" value="HATPase_dom"/>
</dbReference>
<evidence type="ECO:0000256" key="5">
    <source>
        <dbReference type="ARBA" id="ARBA00022777"/>
    </source>
</evidence>
<dbReference type="EC" id="2.7.13.3" evidence="2"/>
<keyword evidence="8" id="KW-1185">Reference proteome</keyword>
<dbReference type="PANTHER" id="PTHR43304:SF1">
    <property type="entry name" value="PAC DOMAIN-CONTAINING PROTEIN"/>
    <property type="match status" value="1"/>
</dbReference>
<keyword evidence="5" id="KW-0418">Kinase</keyword>
<protein>
    <recommendedName>
        <fullName evidence="2">histidine kinase</fullName>
        <ecNumber evidence="2">2.7.13.3</ecNumber>
    </recommendedName>
</protein>
<dbReference type="Gene3D" id="1.10.287.130">
    <property type="match status" value="1"/>
</dbReference>
<dbReference type="Proteomes" id="UP000664628">
    <property type="component" value="Unassembled WGS sequence"/>
</dbReference>
<organism evidence="7 8">
    <name type="scientific">Fibrella forsythiae</name>
    <dbReference type="NCBI Taxonomy" id="2817061"/>
    <lineage>
        <taxon>Bacteria</taxon>
        <taxon>Pseudomonadati</taxon>
        <taxon>Bacteroidota</taxon>
        <taxon>Cytophagia</taxon>
        <taxon>Cytophagales</taxon>
        <taxon>Spirosomataceae</taxon>
        <taxon>Fibrella</taxon>
    </lineage>
</organism>
<dbReference type="Gene3D" id="3.30.565.10">
    <property type="entry name" value="Histidine kinase-like ATPase, C-terminal domain"/>
    <property type="match status" value="1"/>
</dbReference>
<evidence type="ECO:0000259" key="6">
    <source>
        <dbReference type="PROSITE" id="PS50109"/>
    </source>
</evidence>
<dbReference type="InterPro" id="IPR052162">
    <property type="entry name" value="Sensor_kinase/Photoreceptor"/>
</dbReference>
<accession>A0ABS3JE34</accession>
<dbReference type="PRINTS" id="PR00344">
    <property type="entry name" value="BCTRLSENSOR"/>
</dbReference>
<dbReference type="CDD" id="cd00082">
    <property type="entry name" value="HisKA"/>
    <property type="match status" value="1"/>
</dbReference>
<dbReference type="SMART" id="SM00387">
    <property type="entry name" value="HATPase_c"/>
    <property type="match status" value="1"/>
</dbReference>
<sequence length="518" mass="58105">MASLPHAPPQASSAIPSSITDFQADMLRAVAEHTASANSLWAPVWNKEGVLIDFRYLYVNPAAARYLNHTNEELAGQLVSSFNAAFHESGHAAMFANVYTTGVAIRQEILHPSRYRWIDMSVSRVGDVLLMSFYDIHDRYEASLRLQQQAELLQRVVNHSPSGMMLLEAIRDENNVVVDFKYLITNELNAKMTGYTVEDMTGSTISALFPGYQTLDLFETLVHVVESGETIENSFNYDRYGVKGTFDGYYIRQGDGVLFTFVNVTRLSEQQQLLTQMNRELLHSNESLQQFAYIASHDLQEPLRKVQSFSKMLAEQYADQLEGNGIDMLARVQSSARRMSELIRDLLNYARLTTEKEPPVAVDLNTIIGESLTDLDVRIQETQPTIQIDSLPIVHGRAVQLRQLFQNLLGNALKFQPPGQQPMIAVTCQPANPANLPADLPHKRTYWQIDVRDNGIGFHQQYTDRIFEVFQRLHGKNKFAGTGVGLAVCRRVAQTHGGTICATSKLGEGATFSVFLPK</sequence>
<reference evidence="7 8" key="1">
    <citation type="submission" date="2021-03" db="EMBL/GenBank/DDBJ databases">
        <title>Fibrella sp. HMF5405 genome sequencing and assembly.</title>
        <authorList>
            <person name="Kang H."/>
            <person name="Kim H."/>
            <person name="Bae S."/>
            <person name="Joh K."/>
        </authorList>
    </citation>
    <scope>NUCLEOTIDE SEQUENCE [LARGE SCALE GENOMIC DNA]</scope>
    <source>
        <strain evidence="7 8">HMF5405</strain>
    </source>
</reference>
<proteinExistence type="predicted"/>
<dbReference type="EMBL" id="JAFMYW010000002">
    <property type="protein sequence ID" value="MBO0948251.1"/>
    <property type="molecule type" value="Genomic_DNA"/>
</dbReference>
<keyword evidence="4" id="KW-0808">Transferase</keyword>
<feature type="domain" description="Histidine kinase" evidence="6">
    <location>
        <begin position="294"/>
        <end position="518"/>
    </location>
</feature>
<dbReference type="InterPro" id="IPR036097">
    <property type="entry name" value="HisK_dim/P_sf"/>
</dbReference>